<protein>
    <submittedName>
        <fullName evidence="1">Putative Multidrug resistance protein ABC transporter family protein</fullName>
    </submittedName>
</protein>
<dbReference type="Pfam" id="PF14009">
    <property type="entry name" value="PADRE"/>
    <property type="match status" value="1"/>
</dbReference>
<accession>A0A3S3MRK8</accession>
<dbReference type="STRING" id="337451.A0A3S3MRK8"/>
<evidence type="ECO:0000313" key="2">
    <source>
        <dbReference type="Proteomes" id="UP000283530"/>
    </source>
</evidence>
<dbReference type="Proteomes" id="UP000283530">
    <property type="component" value="Unassembled WGS sequence"/>
</dbReference>
<dbReference type="InterPro" id="IPR025322">
    <property type="entry name" value="PADRE_dom"/>
</dbReference>
<organism evidence="1 2">
    <name type="scientific">Cinnamomum micranthum f. kanehirae</name>
    <dbReference type="NCBI Taxonomy" id="337451"/>
    <lineage>
        <taxon>Eukaryota</taxon>
        <taxon>Viridiplantae</taxon>
        <taxon>Streptophyta</taxon>
        <taxon>Embryophyta</taxon>
        <taxon>Tracheophyta</taxon>
        <taxon>Spermatophyta</taxon>
        <taxon>Magnoliopsida</taxon>
        <taxon>Magnoliidae</taxon>
        <taxon>Laurales</taxon>
        <taxon>Lauraceae</taxon>
        <taxon>Cinnamomum</taxon>
    </lineage>
</organism>
<proteinExistence type="predicted"/>
<comment type="caution">
    <text evidence="1">The sequence shown here is derived from an EMBL/GenBank/DDBJ whole genome shotgun (WGS) entry which is preliminary data.</text>
</comment>
<reference evidence="1 2" key="1">
    <citation type="journal article" date="2019" name="Nat. Plants">
        <title>Stout camphor tree genome fills gaps in understanding of flowering plant genome evolution.</title>
        <authorList>
            <person name="Chaw S.M."/>
            <person name="Liu Y.C."/>
            <person name="Wu Y.W."/>
            <person name="Wang H.Y."/>
            <person name="Lin C.I."/>
            <person name="Wu C.S."/>
            <person name="Ke H.M."/>
            <person name="Chang L.Y."/>
            <person name="Hsu C.Y."/>
            <person name="Yang H.T."/>
            <person name="Sudianto E."/>
            <person name="Hsu M.H."/>
            <person name="Wu K.P."/>
            <person name="Wang L.N."/>
            <person name="Leebens-Mack J.H."/>
            <person name="Tsai I.J."/>
        </authorList>
    </citation>
    <scope>NUCLEOTIDE SEQUENCE [LARGE SCALE GENOMIC DNA]</scope>
    <source>
        <strain evidence="2">cv. Chaw 1501</strain>
        <tissue evidence="1">Young leaves</tissue>
    </source>
</reference>
<dbReference type="OrthoDB" id="1902345at2759"/>
<evidence type="ECO:0000313" key="1">
    <source>
        <dbReference type="EMBL" id="RWR78351.1"/>
    </source>
</evidence>
<dbReference type="EMBL" id="QPKB01000002">
    <property type="protein sequence ID" value="RWR78351.1"/>
    <property type="molecule type" value="Genomic_DNA"/>
</dbReference>
<name>A0A3S3MRK8_9MAGN</name>
<gene>
    <name evidence="1" type="ORF">CKAN_00687700</name>
</gene>
<keyword evidence="2" id="KW-1185">Reference proteome</keyword>
<sequence length="128" mass="14538">MGNYLSRRTCAIAGKIILSNGTVHEFDRPMVVVELMLEHPQHFVFELGSLVSGLRPIPLPADQKLDLEKAHLMSPMKRGKAALLKADEIRRIIAEAWSVFRVMAYLAKSNATWTNFLDRILDKPYDMT</sequence>
<dbReference type="AlphaFoldDB" id="A0A3S3MRK8"/>